<dbReference type="Proteomes" id="UP000219522">
    <property type="component" value="Unassembled WGS sequence"/>
</dbReference>
<dbReference type="Gene3D" id="2.160.20.110">
    <property type="match status" value="1"/>
</dbReference>
<organism evidence="2 3">
    <name type="scientific">Caballeronia arationis</name>
    <dbReference type="NCBI Taxonomy" id="1777142"/>
    <lineage>
        <taxon>Bacteria</taxon>
        <taxon>Pseudomonadati</taxon>
        <taxon>Pseudomonadota</taxon>
        <taxon>Betaproteobacteria</taxon>
        <taxon>Burkholderiales</taxon>
        <taxon>Burkholderiaceae</taxon>
        <taxon>Caballeronia</taxon>
    </lineage>
</organism>
<name>A0A7Z7I6D4_9BURK</name>
<sequence>MRHSNYRPESAKALGFVVGRTRPLRLRPLTALVALSMGIGIDVADVFAAPPLPQNGQFVGDTGTIARNGANLDITQSGARGIIDWKSFSIGAGRTVSIDNGSGATLNRVTGNAMSTIDGTLKATGSVYLINPHGVLIGRSGVITTGGRFVASTLDADNNAFMSGFDYLSLQGTSNSAVVNLGKISSSGGDVFLVARRGVVNAGTIDAPNGTAELVTGSQVLLSDYVYGPQVSVEMPSHHGRVINVGAVQAAQINLQAADGNIYALAGKNSALRATGTETREGHVWLVADGGTVDARGANIAARNADGSGGTVDMNADTLKVAGAKVSAAQWNLTSPEFTIDKPTADTLAASLSHGTSVAIDATGANDASGDIGVGSSIRWQGASSLTLNAYRSVSVAPNTTIANTGAGSLTVRADANSIDNRGSVTNNGTFDWSRSTGIVTALYDMNGSYKPGTIVTNASWTPAPFSGLVTQVTGYRLVNSAADLNAVNNNLGGNYALGTSFDLGYAPNAVPAIGSAARPFTGQFDGMGHLLSSLNVSDTSSQPTTAGTGLFAVIGKTGVVRKFVIAGSTASSSQGPVGLLAGVNDGRVVNVGTTGSVTTSAATGAATGGLVGVNRGSIERAWSGAATSGQGEMGGLVGENDGIIAQSYSLGYASGDARSQVGGLVGANRGTIRQSYSSGSVDGGNYLGGLVGNNGGTIEQSYTTSSVTPVGAGTQRPGGIAGNNTGTIARDVYWNADTSGALVGAGAGTAAPASSRMTTAQMSDPASYGPRWDFSPTGTWALPPGYNEPVLRWLVGP</sequence>
<proteinExistence type="predicted"/>
<comment type="caution">
    <text evidence="2">The sequence shown here is derived from an EMBL/GenBank/DDBJ whole genome shotgun (WGS) entry which is preliminary data.</text>
</comment>
<dbReference type="Gene3D" id="2.160.20.10">
    <property type="entry name" value="Single-stranded right-handed beta-helix, Pectin lyase-like"/>
    <property type="match status" value="1"/>
</dbReference>
<dbReference type="PANTHER" id="PTHR12338">
    <property type="entry name" value="AUTOTRANSPORTER"/>
    <property type="match status" value="1"/>
</dbReference>
<protein>
    <submittedName>
        <fullName evidence="2">Filamentous hemagglutinin family N-terminal domain-containing protein</fullName>
    </submittedName>
</protein>
<evidence type="ECO:0000259" key="1">
    <source>
        <dbReference type="SMART" id="SM00912"/>
    </source>
</evidence>
<dbReference type="EMBL" id="OCSU01000001">
    <property type="protein sequence ID" value="SOE64618.1"/>
    <property type="molecule type" value="Genomic_DNA"/>
</dbReference>
<accession>A0A7Z7I6D4</accession>
<reference evidence="2 3" key="1">
    <citation type="submission" date="2017-09" db="EMBL/GenBank/DDBJ databases">
        <authorList>
            <person name="Varghese N."/>
            <person name="Submissions S."/>
        </authorList>
    </citation>
    <scope>NUCLEOTIDE SEQUENCE [LARGE SCALE GENOMIC DNA]</scope>
    <source>
        <strain evidence="2 3">OK806</strain>
    </source>
</reference>
<dbReference type="InterPro" id="IPR050909">
    <property type="entry name" value="Bact_Autotransporter_VF"/>
</dbReference>
<feature type="domain" description="Filamentous haemagglutinin FhaB/tRNA nuclease CdiA-like TPS" evidence="1">
    <location>
        <begin position="49"/>
        <end position="160"/>
    </location>
</feature>
<evidence type="ECO:0000313" key="2">
    <source>
        <dbReference type="EMBL" id="SOE64618.1"/>
    </source>
</evidence>
<dbReference type="InterPro" id="IPR008638">
    <property type="entry name" value="FhaB/CdiA-like_TPS"/>
</dbReference>
<dbReference type="PANTHER" id="PTHR12338:SF5">
    <property type="entry name" value="ANTIGEN 43-RELATED"/>
    <property type="match status" value="1"/>
</dbReference>
<dbReference type="AlphaFoldDB" id="A0A7Z7I6D4"/>
<dbReference type="InterPro" id="IPR011050">
    <property type="entry name" value="Pectin_lyase_fold/virulence"/>
</dbReference>
<dbReference type="NCBIfam" id="TIGR01901">
    <property type="entry name" value="adhes_NPXG"/>
    <property type="match status" value="1"/>
</dbReference>
<dbReference type="SUPFAM" id="SSF51126">
    <property type="entry name" value="Pectin lyase-like"/>
    <property type="match status" value="1"/>
</dbReference>
<dbReference type="SMART" id="SM00912">
    <property type="entry name" value="Haemagg_act"/>
    <property type="match status" value="1"/>
</dbReference>
<evidence type="ECO:0000313" key="3">
    <source>
        <dbReference type="Proteomes" id="UP000219522"/>
    </source>
</evidence>
<gene>
    <name evidence="2" type="ORF">SAMN05446927_2765</name>
</gene>
<dbReference type="Pfam" id="PF05860">
    <property type="entry name" value="TPS"/>
    <property type="match status" value="1"/>
</dbReference>
<keyword evidence="3" id="KW-1185">Reference proteome</keyword>
<dbReference type="OrthoDB" id="218680at2"/>
<dbReference type="InterPro" id="IPR012334">
    <property type="entry name" value="Pectin_lyas_fold"/>
</dbReference>
<dbReference type="RefSeq" id="WP_087134990.1">
    <property type="nucleotide sequence ID" value="NZ_FCOG02000020.1"/>
</dbReference>